<comment type="caution">
    <text evidence="2">The sequence shown here is derived from an EMBL/GenBank/DDBJ whole genome shotgun (WGS) entry which is preliminary data.</text>
</comment>
<dbReference type="Proteomes" id="UP000320513">
    <property type="component" value="Unassembled WGS sequence"/>
</dbReference>
<reference evidence="2 3" key="1">
    <citation type="submission" date="2019-07" db="EMBL/GenBank/DDBJ databases">
        <title>New Mycobacterium species.</title>
        <authorList>
            <person name="Tortoli E."/>
            <person name="Ghielmetti G."/>
            <person name="Friedel U."/>
            <person name="Trovato A."/>
        </authorList>
    </citation>
    <scope>NUCLEOTIDE SEQUENCE [LARGE SCALE GENOMIC DNA]</scope>
    <source>
        <strain evidence="2 3">16-83</strain>
    </source>
</reference>
<dbReference type="Pfam" id="PF13538">
    <property type="entry name" value="UvrD_C_2"/>
    <property type="match status" value="1"/>
</dbReference>
<proteinExistence type="predicted"/>
<accession>A0A557XX75</accession>
<dbReference type="RefSeq" id="WP_144951616.1">
    <property type="nucleotide sequence ID" value="NZ_VMQU01000025.1"/>
</dbReference>
<organism evidence="2 3">
    <name type="scientific">Mycobacterium helveticum</name>
    <dbReference type="NCBI Taxonomy" id="2592811"/>
    <lineage>
        <taxon>Bacteria</taxon>
        <taxon>Bacillati</taxon>
        <taxon>Actinomycetota</taxon>
        <taxon>Actinomycetes</taxon>
        <taxon>Mycobacteriales</taxon>
        <taxon>Mycobacteriaceae</taxon>
        <taxon>Mycobacterium</taxon>
    </lineage>
</organism>
<evidence type="ECO:0000313" key="3">
    <source>
        <dbReference type="Proteomes" id="UP000320513"/>
    </source>
</evidence>
<dbReference type="AlphaFoldDB" id="A0A557XX75"/>
<name>A0A557XX75_9MYCO</name>
<dbReference type="EMBL" id="VMQU01000025">
    <property type="protein sequence ID" value="TVS90711.1"/>
    <property type="molecule type" value="Genomic_DNA"/>
</dbReference>
<evidence type="ECO:0000313" key="2">
    <source>
        <dbReference type="EMBL" id="TVS90711.1"/>
    </source>
</evidence>
<sequence>MTITTDDAPRLANGAERVVYQALLDQLDQLGPDDRVIPGQRVTDHLKDHEIDFVVATEGAGIVCLEVKGGEVWHDGESWWQRRGGKEYRIDPVRQARDACYALRDFVESDERWSQGRLRWDHVVVVPNTEIGAEFALPECPRWKVVDRHDLASLVDGLRRVLLDQQLARPPLTARGIAQLATTLSGRGLPQRSVVARALAHQDGADALTERQAVILDAIQLLHRAEIRGGAGSGKTFLAVEQARRLSAKGQRVALVCYSHGLASYLRRVTAAWSRRQQPAYVGEFHELGKRWGAPEGPDEALRTSETVRFWEHDLPAQMTELAAQLSPGHRFDAIVVDEAQDFADAWWDPLLAALSDEEAGGLYVFIDEGQRVFDRYGSPPVPLVPLVLDHNLRNTRQIANAFAPLVDSPMRLMGAEGPAVRFVACSRQQAMDAGDDEVERLLEEGWRPEDVALLTTGTRHPEQKERQAAGSAAYWDSFWDAEQVFYGHVLGFKGLERRAVVLVVNEEAPMERSRERLYVGLSRARDELVVCGDPDFLREVGGPELARRLGLPAG</sequence>
<dbReference type="InterPro" id="IPR027785">
    <property type="entry name" value="UvrD-like_helicase_C"/>
</dbReference>
<dbReference type="OrthoDB" id="4509614at2"/>
<evidence type="ECO:0000259" key="1">
    <source>
        <dbReference type="Pfam" id="PF13538"/>
    </source>
</evidence>
<protein>
    <submittedName>
        <fullName evidence="2">Nuclease</fullName>
    </submittedName>
</protein>
<gene>
    <name evidence="2" type="ORF">FPZ47_08290</name>
</gene>
<dbReference type="SUPFAM" id="SSF52540">
    <property type="entry name" value="P-loop containing nucleoside triphosphate hydrolases"/>
    <property type="match status" value="1"/>
</dbReference>
<keyword evidence="3" id="KW-1185">Reference proteome</keyword>
<feature type="domain" description="UvrD-like helicase C-terminal" evidence="1">
    <location>
        <begin position="493"/>
        <end position="531"/>
    </location>
</feature>
<dbReference type="InterPro" id="IPR027417">
    <property type="entry name" value="P-loop_NTPase"/>
</dbReference>
<dbReference type="Gene3D" id="3.40.50.300">
    <property type="entry name" value="P-loop containing nucleotide triphosphate hydrolases"/>
    <property type="match status" value="2"/>
</dbReference>